<dbReference type="EMBL" id="KN818357">
    <property type="protein sequence ID" value="KIL57807.1"/>
    <property type="molecule type" value="Genomic_DNA"/>
</dbReference>
<gene>
    <name evidence="1" type="ORF">M378DRAFT_171327</name>
</gene>
<evidence type="ECO:0000313" key="2">
    <source>
        <dbReference type="Proteomes" id="UP000054549"/>
    </source>
</evidence>
<protein>
    <submittedName>
        <fullName evidence="1">Uncharacterized protein</fullName>
    </submittedName>
</protein>
<dbReference type="HOGENOM" id="CLU_2497399_0_0_1"/>
<name>A0A0C2W9C6_AMAMK</name>
<proteinExistence type="predicted"/>
<dbReference type="InParanoid" id="A0A0C2W9C6"/>
<accession>A0A0C2W9C6</accession>
<reference evidence="1 2" key="1">
    <citation type="submission" date="2014-04" db="EMBL/GenBank/DDBJ databases">
        <title>Evolutionary Origins and Diversification of the Mycorrhizal Mutualists.</title>
        <authorList>
            <consortium name="DOE Joint Genome Institute"/>
            <consortium name="Mycorrhizal Genomics Consortium"/>
            <person name="Kohler A."/>
            <person name="Kuo A."/>
            <person name="Nagy L.G."/>
            <person name="Floudas D."/>
            <person name="Copeland A."/>
            <person name="Barry K.W."/>
            <person name="Cichocki N."/>
            <person name="Veneault-Fourrey C."/>
            <person name="LaButti K."/>
            <person name="Lindquist E.A."/>
            <person name="Lipzen A."/>
            <person name="Lundell T."/>
            <person name="Morin E."/>
            <person name="Murat C."/>
            <person name="Riley R."/>
            <person name="Ohm R."/>
            <person name="Sun H."/>
            <person name="Tunlid A."/>
            <person name="Henrissat B."/>
            <person name="Grigoriev I.V."/>
            <person name="Hibbett D.S."/>
            <person name="Martin F."/>
        </authorList>
    </citation>
    <scope>NUCLEOTIDE SEQUENCE [LARGE SCALE GENOMIC DNA]</scope>
    <source>
        <strain evidence="1 2">Koide BX008</strain>
    </source>
</reference>
<dbReference type="AlphaFoldDB" id="A0A0C2W9C6"/>
<dbReference type="Proteomes" id="UP000054549">
    <property type="component" value="Unassembled WGS sequence"/>
</dbReference>
<evidence type="ECO:0000313" key="1">
    <source>
        <dbReference type="EMBL" id="KIL57807.1"/>
    </source>
</evidence>
<organism evidence="1 2">
    <name type="scientific">Amanita muscaria (strain Koide BX008)</name>
    <dbReference type="NCBI Taxonomy" id="946122"/>
    <lineage>
        <taxon>Eukaryota</taxon>
        <taxon>Fungi</taxon>
        <taxon>Dikarya</taxon>
        <taxon>Basidiomycota</taxon>
        <taxon>Agaricomycotina</taxon>
        <taxon>Agaricomycetes</taxon>
        <taxon>Agaricomycetidae</taxon>
        <taxon>Agaricales</taxon>
        <taxon>Pluteineae</taxon>
        <taxon>Amanitaceae</taxon>
        <taxon>Amanita</taxon>
    </lineage>
</organism>
<keyword evidence="2" id="KW-1185">Reference proteome</keyword>
<sequence length="86" mass="10017">MEESREGLEGYLNEGEHLRMPISTVQYPRPYTHLKAAGRAFILSYRLLNHTHHSIDDGASFDEGRYAGFMNWERMSKTRLKAEESE</sequence>